<dbReference type="AlphaFoldDB" id="A0A8T8SY33"/>
<reference evidence="11" key="1">
    <citation type="submission" date="2016-04" db="EMBL/GenBank/DDBJ databases">
        <authorList>
            <person name="Nguyen H.D."/>
            <person name="Samba Siva P."/>
            <person name="Cullis J."/>
            <person name="Levesque C.A."/>
            <person name="Hambleton S."/>
        </authorList>
    </citation>
    <scope>NUCLEOTIDE SEQUENCE</scope>
    <source>
        <strain evidence="11">DAOMC 236416</strain>
    </source>
</reference>
<dbReference type="Gene3D" id="2.60.200.20">
    <property type="match status" value="1"/>
</dbReference>
<accession>A0A8T8SY33</accession>
<dbReference type="SUPFAM" id="SSF49879">
    <property type="entry name" value="SMAD/FHA domain"/>
    <property type="match status" value="1"/>
</dbReference>
<evidence type="ECO:0000259" key="10">
    <source>
        <dbReference type="PROSITE" id="PS50011"/>
    </source>
</evidence>
<proteinExistence type="inferred from homology"/>
<evidence type="ECO:0000256" key="4">
    <source>
        <dbReference type="ARBA" id="ARBA00022777"/>
    </source>
</evidence>
<keyword evidence="7" id="KW-0067">ATP-binding</keyword>
<keyword evidence="4" id="KW-0418">Kinase</keyword>
<comment type="catalytic activity">
    <reaction evidence="6">
        <text>L-seryl-[protein] + ATP = O-phospho-L-seryl-[protein] + ADP + H(+)</text>
        <dbReference type="Rhea" id="RHEA:17989"/>
        <dbReference type="Rhea" id="RHEA-COMP:9863"/>
        <dbReference type="Rhea" id="RHEA-COMP:11604"/>
        <dbReference type="ChEBI" id="CHEBI:15378"/>
        <dbReference type="ChEBI" id="CHEBI:29999"/>
        <dbReference type="ChEBI" id="CHEBI:30616"/>
        <dbReference type="ChEBI" id="CHEBI:83421"/>
        <dbReference type="ChEBI" id="CHEBI:456216"/>
        <dbReference type="EC" id="2.7.11.1"/>
    </reaction>
</comment>
<evidence type="ECO:0000256" key="6">
    <source>
        <dbReference type="ARBA" id="ARBA00048679"/>
    </source>
</evidence>
<evidence type="ECO:0000256" key="3">
    <source>
        <dbReference type="ARBA" id="ARBA00022527"/>
    </source>
</evidence>
<evidence type="ECO:0000256" key="1">
    <source>
        <dbReference type="ARBA" id="ARBA00005575"/>
    </source>
</evidence>
<evidence type="ECO:0000313" key="12">
    <source>
        <dbReference type="Proteomes" id="UP000077521"/>
    </source>
</evidence>
<evidence type="ECO:0000313" key="11">
    <source>
        <dbReference type="EMBL" id="KAE8250408.1"/>
    </source>
</evidence>
<dbReference type="EC" id="2.7.11.1" evidence="2"/>
<evidence type="ECO:0000256" key="7">
    <source>
        <dbReference type="PROSITE-ProRule" id="PRU10141"/>
    </source>
</evidence>
<keyword evidence="4" id="KW-0808">Transferase</keyword>
<dbReference type="SMART" id="SM00240">
    <property type="entry name" value="FHA"/>
    <property type="match status" value="1"/>
</dbReference>
<comment type="caution">
    <text evidence="11">The sequence shown here is derived from an EMBL/GenBank/DDBJ whole genome shotgun (WGS) entry which is preliminary data.</text>
</comment>
<keyword evidence="3" id="KW-0723">Serine/threonine-protein kinase</keyword>
<name>A0A8T8SY33_9BASI</name>
<dbReference type="PROSITE" id="PS50006">
    <property type="entry name" value="FHA_DOMAIN"/>
    <property type="match status" value="1"/>
</dbReference>
<dbReference type="InterPro" id="IPR008984">
    <property type="entry name" value="SMAD_FHA_dom_sf"/>
</dbReference>
<gene>
    <name evidence="11" type="ORF">A4X13_0g4753</name>
</gene>
<evidence type="ECO:0000259" key="9">
    <source>
        <dbReference type="PROSITE" id="PS50006"/>
    </source>
</evidence>
<comment type="similarity">
    <text evidence="1">Belongs to the protein kinase superfamily. CAMK Ser/Thr protein kinase family. CHEK2 subfamily.</text>
</comment>
<dbReference type="GO" id="GO:0005634">
    <property type="term" value="C:nucleus"/>
    <property type="evidence" value="ECO:0007669"/>
    <property type="project" value="TreeGrafter"/>
</dbReference>
<dbReference type="GO" id="GO:0005524">
    <property type="term" value="F:ATP binding"/>
    <property type="evidence" value="ECO:0007669"/>
    <property type="project" value="UniProtKB-UniRule"/>
</dbReference>
<dbReference type="Pfam" id="PF00498">
    <property type="entry name" value="FHA"/>
    <property type="match status" value="1"/>
</dbReference>
<dbReference type="PROSITE" id="PS00107">
    <property type="entry name" value="PROTEIN_KINASE_ATP"/>
    <property type="match status" value="1"/>
</dbReference>
<keyword evidence="7" id="KW-0547">Nucleotide-binding</keyword>
<feature type="domain" description="Protein kinase" evidence="10">
    <location>
        <begin position="197"/>
        <end position="559"/>
    </location>
</feature>
<sequence length="583" mass="65133">MSPSFDRKRKLLSAAASMPSEDQTGHDSTRKRFKLDPEVRDRDEDAETTPTPTLEPIVGEIARLVTVNAKGVRHIIRLQDGEVFAIGRSPDCDYTLESPRASRKHVKFLALRSDVTGHPHVICEDSSRFGVFVNGLKIDRRFVLSHGDEINAAGQKFKLDLFEESTAQLQAQGAEGVYTSDQIPSRTRILKQLGSVAMTDRILGAGTYASVYLGFDTQSKLHKQVAIKAQLKRVYVPGTHVGVHTELELIRTLRHPNINRILAFHEDETHNFMVLELHQIDLFGYIQNWGAIQVPTAKYIKPENIYIESAVSSFPRICLGDFGLAYRPPEYSQGGKATGISSRTFSFCGTLGYLPPEVFKQHVTAKGYDPRALDMWSCGVTLFFALSATHPFDDHARIPEWKVIRSVITEEMIADGELPPLAEAVRSSGEVQGGSSFDALFDQTPRNSMMSLAQELVQLGVEPHMSMPVPFEDIVLAQQQQEDKESDIDGESFFEEQLEPQQNWQMERQYLRNIMHGELPGIPSLLINDPAGQSMIAGLINVSSEERLTATTALSHEWFTSAQPGLSTMYNHRVLAEIAEHRC</sequence>
<protein>
    <recommendedName>
        <fullName evidence="2">non-specific serine/threonine protein kinase</fullName>
        <ecNumber evidence="2">2.7.11.1</ecNumber>
    </recommendedName>
</protein>
<feature type="region of interest" description="Disordered" evidence="8">
    <location>
        <begin position="1"/>
        <end position="53"/>
    </location>
</feature>
<dbReference type="GO" id="GO:0005737">
    <property type="term" value="C:cytoplasm"/>
    <property type="evidence" value="ECO:0007669"/>
    <property type="project" value="TreeGrafter"/>
</dbReference>
<feature type="domain" description="FHA" evidence="9">
    <location>
        <begin position="84"/>
        <end position="138"/>
    </location>
</feature>
<dbReference type="InterPro" id="IPR017441">
    <property type="entry name" value="Protein_kinase_ATP_BS"/>
</dbReference>
<dbReference type="Pfam" id="PF00069">
    <property type="entry name" value="Pkinase"/>
    <property type="match status" value="2"/>
</dbReference>
<dbReference type="PROSITE" id="PS50011">
    <property type="entry name" value="PROTEIN_KINASE_DOM"/>
    <property type="match status" value="1"/>
</dbReference>
<dbReference type="InterPro" id="IPR000719">
    <property type="entry name" value="Prot_kinase_dom"/>
</dbReference>
<dbReference type="EMBL" id="LWDF02000327">
    <property type="protein sequence ID" value="KAE8250408.1"/>
    <property type="molecule type" value="Genomic_DNA"/>
</dbReference>
<dbReference type="PANTHER" id="PTHR44167">
    <property type="entry name" value="OVARIAN-SPECIFIC SERINE/THREONINE-PROTEIN KINASE LOK-RELATED"/>
    <property type="match status" value="1"/>
</dbReference>
<feature type="binding site" evidence="7">
    <location>
        <position position="228"/>
    </location>
    <ligand>
        <name>ATP</name>
        <dbReference type="ChEBI" id="CHEBI:30616"/>
    </ligand>
</feature>
<dbReference type="SMART" id="SM00220">
    <property type="entry name" value="S_TKc"/>
    <property type="match status" value="1"/>
</dbReference>
<comment type="catalytic activity">
    <reaction evidence="5">
        <text>L-threonyl-[protein] + ATP = O-phospho-L-threonyl-[protein] + ADP + H(+)</text>
        <dbReference type="Rhea" id="RHEA:46608"/>
        <dbReference type="Rhea" id="RHEA-COMP:11060"/>
        <dbReference type="Rhea" id="RHEA-COMP:11605"/>
        <dbReference type="ChEBI" id="CHEBI:15378"/>
        <dbReference type="ChEBI" id="CHEBI:30013"/>
        <dbReference type="ChEBI" id="CHEBI:30616"/>
        <dbReference type="ChEBI" id="CHEBI:61977"/>
        <dbReference type="ChEBI" id="CHEBI:456216"/>
        <dbReference type="EC" id="2.7.11.1"/>
    </reaction>
</comment>
<dbReference type="GO" id="GO:0051598">
    <property type="term" value="P:meiotic recombination checkpoint signaling"/>
    <property type="evidence" value="ECO:0007669"/>
    <property type="project" value="TreeGrafter"/>
</dbReference>
<dbReference type="PANTHER" id="PTHR44167:SF24">
    <property type="entry name" value="SERINE_THREONINE-PROTEIN KINASE CHK2"/>
    <property type="match status" value="1"/>
</dbReference>
<organism evidence="11 12">
    <name type="scientific">Tilletia indica</name>
    <dbReference type="NCBI Taxonomy" id="43049"/>
    <lineage>
        <taxon>Eukaryota</taxon>
        <taxon>Fungi</taxon>
        <taxon>Dikarya</taxon>
        <taxon>Basidiomycota</taxon>
        <taxon>Ustilaginomycotina</taxon>
        <taxon>Exobasidiomycetes</taxon>
        <taxon>Tilletiales</taxon>
        <taxon>Tilletiaceae</taxon>
        <taxon>Tilletia</taxon>
    </lineage>
</organism>
<evidence type="ECO:0000256" key="2">
    <source>
        <dbReference type="ARBA" id="ARBA00012513"/>
    </source>
</evidence>
<dbReference type="Proteomes" id="UP000077521">
    <property type="component" value="Unassembled WGS sequence"/>
</dbReference>
<dbReference type="InterPro" id="IPR000253">
    <property type="entry name" value="FHA_dom"/>
</dbReference>
<dbReference type="Gene3D" id="1.10.510.10">
    <property type="entry name" value="Transferase(Phosphotransferase) domain 1"/>
    <property type="match status" value="2"/>
</dbReference>
<evidence type="ECO:0000256" key="5">
    <source>
        <dbReference type="ARBA" id="ARBA00047899"/>
    </source>
</evidence>
<dbReference type="GO" id="GO:0004674">
    <property type="term" value="F:protein serine/threonine kinase activity"/>
    <property type="evidence" value="ECO:0007669"/>
    <property type="project" value="UniProtKB-KW"/>
</dbReference>
<reference evidence="11" key="2">
    <citation type="journal article" date="2019" name="IMA Fungus">
        <title>Genome sequencing and comparison of five Tilletia species to identify candidate genes for the detection of regulated species infecting wheat.</title>
        <authorList>
            <person name="Nguyen H.D.T."/>
            <person name="Sultana T."/>
            <person name="Kesanakurti P."/>
            <person name="Hambleton S."/>
        </authorList>
    </citation>
    <scope>NUCLEOTIDE SEQUENCE</scope>
    <source>
        <strain evidence="11">DAOMC 236416</strain>
    </source>
</reference>
<evidence type="ECO:0000256" key="8">
    <source>
        <dbReference type="SAM" id="MobiDB-lite"/>
    </source>
</evidence>
<keyword evidence="12" id="KW-1185">Reference proteome</keyword>
<feature type="compositionally biased region" description="Basic and acidic residues" evidence="8">
    <location>
        <begin position="23"/>
        <end position="43"/>
    </location>
</feature>
<dbReference type="SUPFAM" id="SSF56112">
    <property type="entry name" value="Protein kinase-like (PK-like)"/>
    <property type="match status" value="1"/>
</dbReference>
<dbReference type="InterPro" id="IPR011009">
    <property type="entry name" value="Kinase-like_dom_sf"/>
</dbReference>